<accession>A0A140GB98</accession>
<sequence>MAQLMGREAASTAFATLMEPYGVCARVLWFDTYGVDVSEWGCQAYAYHRHDMTWWYNMSPMLLLPQLDGDDTVQTFKLAHRTTTGSVCEDATFQCAAPDTKQVLLAHCKLFSRRTMTTAVTGLLHVVRTSRVTRVHMMIDTTLANYRVHVQYARQCHIYKTLWQHEMIAMAEPYNTVYMSPRRRVDMSLPHVYAKDLNLGARPHHMRNI</sequence>
<name>A0A140GB98_GSIV</name>
<proteinExistence type="predicted"/>
<evidence type="ECO:0000313" key="2">
    <source>
        <dbReference type="Proteomes" id="UP000160611"/>
    </source>
</evidence>
<dbReference type="Proteomes" id="UP000160611">
    <property type="component" value="Segment"/>
</dbReference>
<protein>
    <submittedName>
        <fullName evidence="1">ORF116L</fullName>
    </submittedName>
</protein>
<reference evidence="1 2" key="1">
    <citation type="journal article" date="2016" name="Apoptosis">
        <title>GSIV serine/threonine kinase can induce apoptotic cell death via p53 and pro-apoptotic gene Bax upregulation in fish cells.</title>
        <authorList>
            <person name="Reshi L."/>
            <person name="Wu H.C."/>
            <person name="Wu J.L."/>
            <person name="Wang H.V."/>
            <person name="Hong J.R."/>
        </authorList>
    </citation>
    <scope>NUCLEOTIDE SEQUENCE [LARGE SCALE GENOMIC DNA]</scope>
    <source>
        <strain evidence="1">GSIV-K1</strain>
    </source>
</reference>
<reference evidence="1 2" key="2">
    <citation type="journal article" date="2016" name="Genome Announc.">
        <title>Complete Genome Sequence of a Giant Sea Perch Iridovirus in Kaohsiung, Taiwan.</title>
        <authorList>
            <person name="Wen C.M."/>
            <person name="Hong J.R."/>
        </authorList>
    </citation>
    <scope>NUCLEOTIDE SEQUENCE [LARGE SCALE GENOMIC DNA]</scope>
    <source>
        <strain evidence="1">GSIV-K1</strain>
    </source>
</reference>
<evidence type="ECO:0000313" key="1">
    <source>
        <dbReference type="EMBL" id="AMM72737.1"/>
    </source>
</evidence>
<dbReference type="EMBL" id="KT804738">
    <property type="protein sequence ID" value="AMM72737.1"/>
    <property type="molecule type" value="Genomic_DNA"/>
</dbReference>
<organism evidence="1 2">
    <name type="scientific">Giant seaperch iridovirus</name>
    <name type="common">GSIV</name>
    <dbReference type="NCBI Taxonomy" id="176655"/>
    <lineage>
        <taxon>Viruses</taxon>
        <taxon>Varidnaviria</taxon>
        <taxon>Bamfordvirae</taxon>
        <taxon>Nucleocytoviricota</taxon>
        <taxon>Megaviricetes</taxon>
        <taxon>Pimascovirales</taxon>
        <taxon>Pimascovirales incertae sedis</taxon>
        <taxon>Iridoviridae</taxon>
        <taxon>Alphairidovirinae</taxon>
        <taxon>Megalocytivirus</taxon>
        <taxon>Megalocytivirus pagrus1</taxon>
        <taxon>Infectious spleen and kidney necrosis virus</taxon>
    </lineage>
</organism>